<name>A4D2M2_HUMAN</name>
<evidence type="ECO:0000256" key="1">
    <source>
        <dbReference type="SAM" id="MobiDB-lite"/>
    </source>
</evidence>
<sequence>MESTFRPGFRGSALPWEGGMPKAPEVTFARRALRACAGGAGGAGQAGGVCEAGADWGAQTCRATWASGDLDHGADAGELRLGRQRTRGRVRGLSVQRARCRHLQRPAVPRRPDLDHFLAASLSGGSPRSGSHFPVQDAGSEATSVVARDPSQDLPGTRRDGTLGPRPQPPAAAGAPGFDPASPWGDRSVPELGGDLKPMVLTSTPWLRARLRGRG</sequence>
<organism evidence="2">
    <name type="scientific">Homo sapiens</name>
    <name type="common">Human</name>
    <dbReference type="NCBI Taxonomy" id="9606"/>
    <lineage>
        <taxon>Eukaryota</taxon>
        <taxon>Metazoa</taxon>
        <taxon>Chordata</taxon>
        <taxon>Craniata</taxon>
        <taxon>Vertebrata</taxon>
        <taxon>Euteleostomi</taxon>
        <taxon>Mammalia</taxon>
        <taxon>Eutheria</taxon>
        <taxon>Euarchontoglires</taxon>
        <taxon>Primates</taxon>
        <taxon>Haplorrhini</taxon>
        <taxon>Catarrhini</taxon>
        <taxon>Hominidae</taxon>
        <taxon>Homo</taxon>
    </lineage>
</organism>
<gene>
    <name evidence="2" type="primary">LOC402538</name>
    <name evidence="2" type="ORF">tcag7.951</name>
</gene>
<proteinExistence type="predicted"/>
<dbReference type="EMBL" id="CH236961">
    <property type="protein sequence ID" value="EAL23733.1"/>
    <property type="molecule type" value="Genomic_DNA"/>
</dbReference>
<reference evidence="2" key="1">
    <citation type="journal article" date="2003" name="Science">
        <title>Human chromosome 7: DNA sequence and biology.</title>
        <authorList>
            <person name="Scherer S.W."/>
            <person name="Cheung J."/>
            <person name="MacDonald J.R."/>
            <person name="Osborne L.R."/>
            <person name="Nakabayashi K."/>
            <person name="Herbrick J.A."/>
            <person name="Carson A.R."/>
            <person name="Parker-Katiraee L."/>
            <person name="Skaug J."/>
            <person name="Khaja R."/>
            <person name="Zhang J."/>
            <person name="Hudek A.K."/>
            <person name="Li M."/>
            <person name="Haddad M."/>
            <person name="Duggan G.E."/>
            <person name="Fernandez B.A."/>
            <person name="Kanematsu E."/>
            <person name="Gentles S."/>
            <person name="Christopoulos C.C."/>
            <person name="Choufani S."/>
            <person name="Kwasnicka D."/>
            <person name="Zheng X.H."/>
            <person name="Lai Z."/>
            <person name="Nusskern D."/>
            <person name="Zhang Q."/>
            <person name="Gu Z."/>
            <person name="Lu F."/>
            <person name="Zeesman S."/>
            <person name="Nowaczyk M.J."/>
            <person name="Teshima I."/>
            <person name="Chitayat D."/>
            <person name="Shuman C."/>
            <person name="Weksberg R."/>
            <person name="Zackai E.H."/>
            <person name="Grebe T.A."/>
            <person name="Cox S.R."/>
            <person name="Kirkpatrick S.J."/>
            <person name="Rahman N."/>
            <person name="Friedman J.M."/>
            <person name="Heng H.H."/>
            <person name="Pelicci P.G."/>
            <person name="Lo-Coco F."/>
            <person name="Belloni E."/>
            <person name="Shaffer L.G."/>
            <person name="Pober B."/>
            <person name="Morton C.C."/>
            <person name="Gusella J.F."/>
            <person name="Bruns G.A."/>
            <person name="Korf B.R."/>
            <person name="Quade B.J."/>
            <person name="Ligon A.H."/>
            <person name="Ferguson H."/>
            <person name="Higgins A.W."/>
            <person name="Leach N.T."/>
            <person name="Herrick S.R."/>
            <person name="Lemyre E."/>
            <person name="Farra C.G."/>
            <person name="Kim H.G."/>
            <person name="Summers A.M."/>
            <person name="Gripp K.W."/>
            <person name="Roberts W."/>
            <person name="Szatmari P."/>
            <person name="Winsor E.J."/>
            <person name="Grzeschik K.H."/>
            <person name="Teebi A."/>
            <person name="Minassian B.A."/>
            <person name="Kere J."/>
            <person name="Armengol L."/>
            <person name="Pujana M.A."/>
            <person name="Estivill X."/>
            <person name="Wilson M.D."/>
            <person name="Koop B.F."/>
            <person name="Tosi S."/>
            <person name="Moore G.E."/>
            <person name="Boright A.P."/>
            <person name="Zlotorynski E."/>
            <person name="Kerem B."/>
            <person name="Kroisel P.M."/>
            <person name="Petek E."/>
            <person name="Oscier D.G."/>
            <person name="Mould S.J."/>
            <person name="Dohner H."/>
            <person name="Dohner K."/>
            <person name="Rommens J.M."/>
            <person name="Vincent J.B."/>
            <person name="Venter J.C."/>
            <person name="Li P.W."/>
            <person name="Mural R.J."/>
            <person name="Adams M.D."/>
            <person name="Tsui L.C."/>
        </authorList>
    </citation>
    <scope>NUCLEOTIDE SEQUENCE [LARGE SCALE GENOMIC DNA]</scope>
</reference>
<feature type="compositionally biased region" description="Low complexity" evidence="1">
    <location>
        <begin position="171"/>
        <end position="183"/>
    </location>
</feature>
<evidence type="ECO:0000313" key="2">
    <source>
        <dbReference type="EMBL" id="EAL23733.1"/>
    </source>
</evidence>
<feature type="region of interest" description="Disordered" evidence="1">
    <location>
        <begin position="87"/>
        <end position="197"/>
    </location>
</feature>
<feature type="region of interest" description="Disordered" evidence="1">
    <location>
        <begin position="1"/>
        <end position="21"/>
    </location>
</feature>
<reference evidence="2" key="2">
    <citation type="submission" date="2004-06" db="EMBL/GenBank/DDBJ databases">
        <authorList>
            <person name="Scherer S.W."/>
            <person name="Cheung J."/>
            <person name="MacDonald J.R."/>
            <person name="Osborne L.R."/>
            <person name="Nakabayashi K."/>
            <person name="Herbrick J.-A."/>
            <person name="Carson A.R."/>
            <person name="Parker-Katiraee L."/>
            <person name="Skaug J."/>
            <person name="Khaja R."/>
            <person name="Zhang J."/>
            <person name="Hudek A.K."/>
            <person name="Li M."/>
            <person name="Haddad M."/>
            <person name="Duggan G.E."/>
            <person name="Fernandez B.A."/>
            <person name="Kanematsu E."/>
            <person name="Gentles S."/>
            <person name="Christopoulos C.C."/>
            <person name="Choufani S."/>
            <person name="Kwasnicka D."/>
            <person name="Zheng X.H."/>
            <person name="Nusskern D."/>
            <person name="Zhang Q."/>
            <person name="Gu Z."/>
            <person name="Lu F."/>
            <person name="Zeesman S."/>
            <person name="Teshima I."/>
            <person name="Chitayat D."/>
            <person name="Shuman C."/>
            <person name="Weksberg R."/>
            <person name="Zackai E.H."/>
            <person name="Grebe T.A."/>
            <person name="Cox S.R."/>
            <person name="Kirkpatrick S.J."/>
            <person name="Rahman N."/>
            <person name="Friedman J.M."/>
            <person name="Heng H.H.Q."/>
            <person name="Pelicci P."/>
            <person name="Lococo F."/>
            <person name="Belloni E."/>
            <person name="Shaffer L.G."/>
            <person name="Morton C.C."/>
            <person name="Pober B."/>
            <person name="Gusella J."/>
            <person name="Bruns G."/>
            <person name="Korf B.R."/>
            <person name="Quade B.J."/>
            <person name="Ligon A.H."/>
            <person name="Ferguson H."/>
            <person name="Higgins A.W."/>
            <person name="Leach N.T."/>
            <person name="Herrick S.R."/>
            <person name="Lemyre E."/>
            <person name="Farra C.G."/>
            <person name="Kim H.-G."/>
            <person name="Summers A.M."/>
            <person name="Gripp K.W."/>
            <person name="Roberts W."/>
            <person name="Szatmari P."/>
            <person name="Winsor E.J.T."/>
            <person name="Grzeschik K.-H."/>
            <person name="Teebi A."/>
            <person name="Minassian B.A."/>
            <person name="Kere J."/>
            <person name="Armengol L."/>
            <person name="Pujana M.Angel."/>
            <person name="Estivill X."/>
            <person name="Wilson M.D."/>
            <person name="Koop B.F."/>
            <person name="Tosi S."/>
            <person name="Moore G.E."/>
            <person name="Boright A.P."/>
            <person name="Zlotorynski E."/>
            <person name="Kerem B."/>
            <person name="Kroisel P.M."/>
            <person name="Petek E."/>
            <person name="Oscier D.G."/>
            <person name="Mould S.J."/>
            <person name="Doehner H."/>
            <person name="Doehner K."/>
            <person name="Rommens J.M."/>
            <person name="Vincent J.B."/>
            <person name="Venter J.C."/>
            <person name="Li P.W."/>
            <person name="Mural R.J."/>
            <person name="Adams M.D."/>
            <person name="Tsui L.-C."/>
        </authorList>
    </citation>
    <scope>NUCLEOTIDE SEQUENCE</scope>
</reference>
<dbReference type="AlphaFoldDB" id="A4D2M2"/>
<accession>A4D2M2</accession>
<protein>
    <submittedName>
        <fullName evidence="2">LOC402538</fullName>
    </submittedName>
</protein>